<sequence>MIAIMISLYSKEEQSNRRKFEKEHQELHRNLLAAGLRTPEYNNPFYRITDRGLVLGEMQIEELPSIAQNPPAAVSSSTMVASIVRNLTRNPLLSRERLDNRRRIHYARMLANIGRRRLMARNRLQSISIVALQSSMQPREQSATCHQYWLVQQCTYSKDR</sequence>
<dbReference type="EMBL" id="GL732528">
    <property type="protein sequence ID" value="EFX87153.1"/>
    <property type="molecule type" value="Genomic_DNA"/>
</dbReference>
<reference evidence="1 2" key="1">
    <citation type="journal article" date="2011" name="Science">
        <title>The ecoresponsive genome of Daphnia pulex.</title>
        <authorList>
            <person name="Colbourne J.K."/>
            <person name="Pfrender M.E."/>
            <person name="Gilbert D."/>
            <person name="Thomas W.K."/>
            <person name="Tucker A."/>
            <person name="Oakley T.H."/>
            <person name="Tokishita S."/>
            <person name="Aerts A."/>
            <person name="Arnold G.J."/>
            <person name="Basu M.K."/>
            <person name="Bauer D.J."/>
            <person name="Caceres C.E."/>
            <person name="Carmel L."/>
            <person name="Casola C."/>
            <person name="Choi J.H."/>
            <person name="Detter J.C."/>
            <person name="Dong Q."/>
            <person name="Dusheyko S."/>
            <person name="Eads B.D."/>
            <person name="Frohlich T."/>
            <person name="Geiler-Samerotte K.A."/>
            <person name="Gerlach D."/>
            <person name="Hatcher P."/>
            <person name="Jogdeo S."/>
            <person name="Krijgsveld J."/>
            <person name="Kriventseva E.V."/>
            <person name="Kultz D."/>
            <person name="Laforsch C."/>
            <person name="Lindquist E."/>
            <person name="Lopez J."/>
            <person name="Manak J.R."/>
            <person name="Muller J."/>
            <person name="Pangilinan J."/>
            <person name="Patwardhan R.P."/>
            <person name="Pitluck S."/>
            <person name="Pritham E.J."/>
            <person name="Rechtsteiner A."/>
            <person name="Rho M."/>
            <person name="Rogozin I.B."/>
            <person name="Sakarya O."/>
            <person name="Salamov A."/>
            <person name="Schaack S."/>
            <person name="Shapiro H."/>
            <person name="Shiga Y."/>
            <person name="Skalitzky C."/>
            <person name="Smith Z."/>
            <person name="Souvorov A."/>
            <person name="Sung W."/>
            <person name="Tang Z."/>
            <person name="Tsuchiya D."/>
            <person name="Tu H."/>
            <person name="Vos H."/>
            <person name="Wang M."/>
            <person name="Wolf Y.I."/>
            <person name="Yamagata H."/>
            <person name="Yamada T."/>
            <person name="Ye Y."/>
            <person name="Shaw J.R."/>
            <person name="Andrews J."/>
            <person name="Crease T.J."/>
            <person name="Tang H."/>
            <person name="Lucas S.M."/>
            <person name="Robertson H.M."/>
            <person name="Bork P."/>
            <person name="Koonin E.V."/>
            <person name="Zdobnov E.M."/>
            <person name="Grigoriev I.V."/>
            <person name="Lynch M."/>
            <person name="Boore J.L."/>
        </authorList>
    </citation>
    <scope>NUCLEOTIDE SEQUENCE [LARGE SCALE GENOMIC DNA]</scope>
</reference>
<dbReference type="HOGENOM" id="CLU_1653900_0_0_1"/>
<protein>
    <submittedName>
        <fullName evidence="1">Uncharacterized protein</fullName>
    </submittedName>
</protein>
<name>E9G029_DAPPU</name>
<dbReference type="InParanoid" id="E9G029"/>
<gene>
    <name evidence="1" type="ORF">DAPPUDRAFT_236137</name>
</gene>
<accession>E9G029</accession>
<proteinExistence type="predicted"/>
<dbReference type="AlphaFoldDB" id="E9G029"/>
<evidence type="ECO:0000313" key="1">
    <source>
        <dbReference type="EMBL" id="EFX87153.1"/>
    </source>
</evidence>
<keyword evidence="2" id="KW-1185">Reference proteome</keyword>
<dbReference type="Proteomes" id="UP000000305">
    <property type="component" value="Unassembled WGS sequence"/>
</dbReference>
<dbReference type="KEGG" id="dpx:DAPPUDRAFT_236137"/>
<dbReference type="OrthoDB" id="6353679at2759"/>
<evidence type="ECO:0000313" key="2">
    <source>
        <dbReference type="Proteomes" id="UP000000305"/>
    </source>
</evidence>
<organism evidence="1 2">
    <name type="scientific">Daphnia pulex</name>
    <name type="common">Water flea</name>
    <dbReference type="NCBI Taxonomy" id="6669"/>
    <lineage>
        <taxon>Eukaryota</taxon>
        <taxon>Metazoa</taxon>
        <taxon>Ecdysozoa</taxon>
        <taxon>Arthropoda</taxon>
        <taxon>Crustacea</taxon>
        <taxon>Branchiopoda</taxon>
        <taxon>Diplostraca</taxon>
        <taxon>Cladocera</taxon>
        <taxon>Anomopoda</taxon>
        <taxon>Daphniidae</taxon>
        <taxon>Daphnia</taxon>
    </lineage>
</organism>